<dbReference type="AlphaFoldDB" id="A0A8J5JJ25"/>
<accession>A0A8J5JJ25</accession>
<sequence length="124" mass="13898">MLCGTAKKRKCYPLHYVFKSLSPPVRNNLVSFHSLIGSDTVSSFSGPRKNKRWKVFSDHSLLLHDNGRDGDIADVEKFVCFLYGTPEQHIVDDARVHLLGKAKKTLEMLLRQAGKLSGQNMTPG</sequence>
<dbReference type="Proteomes" id="UP000747542">
    <property type="component" value="Unassembled WGS sequence"/>
</dbReference>
<evidence type="ECO:0000313" key="2">
    <source>
        <dbReference type="Proteomes" id="UP000747542"/>
    </source>
</evidence>
<proteinExistence type="predicted"/>
<reference evidence="1" key="1">
    <citation type="journal article" date="2021" name="Sci. Adv.">
        <title>The American lobster genome reveals insights on longevity, neural, and immune adaptations.</title>
        <authorList>
            <person name="Polinski J.M."/>
            <person name="Zimin A.V."/>
            <person name="Clark K.F."/>
            <person name="Kohn A.B."/>
            <person name="Sadowski N."/>
            <person name="Timp W."/>
            <person name="Ptitsyn A."/>
            <person name="Khanna P."/>
            <person name="Romanova D.Y."/>
            <person name="Williams P."/>
            <person name="Greenwood S.J."/>
            <person name="Moroz L.L."/>
            <person name="Walt D.R."/>
            <person name="Bodnar A.G."/>
        </authorList>
    </citation>
    <scope>NUCLEOTIDE SEQUENCE</scope>
    <source>
        <strain evidence="1">GMGI-L3</strain>
    </source>
</reference>
<organism evidence="1 2">
    <name type="scientific">Homarus americanus</name>
    <name type="common">American lobster</name>
    <dbReference type="NCBI Taxonomy" id="6706"/>
    <lineage>
        <taxon>Eukaryota</taxon>
        <taxon>Metazoa</taxon>
        <taxon>Ecdysozoa</taxon>
        <taxon>Arthropoda</taxon>
        <taxon>Crustacea</taxon>
        <taxon>Multicrustacea</taxon>
        <taxon>Malacostraca</taxon>
        <taxon>Eumalacostraca</taxon>
        <taxon>Eucarida</taxon>
        <taxon>Decapoda</taxon>
        <taxon>Pleocyemata</taxon>
        <taxon>Astacidea</taxon>
        <taxon>Nephropoidea</taxon>
        <taxon>Nephropidae</taxon>
        <taxon>Homarus</taxon>
    </lineage>
</organism>
<keyword evidence="2" id="KW-1185">Reference proteome</keyword>
<name>A0A8J5JJ25_HOMAM</name>
<comment type="caution">
    <text evidence="1">The sequence shown here is derived from an EMBL/GenBank/DDBJ whole genome shotgun (WGS) entry which is preliminary data.</text>
</comment>
<gene>
    <name evidence="1" type="ORF">Hamer_G006374</name>
</gene>
<protein>
    <submittedName>
        <fullName evidence="1">Uncharacterized protein</fullName>
    </submittedName>
</protein>
<dbReference type="EMBL" id="JAHLQT010034244">
    <property type="protein sequence ID" value="KAG7158982.1"/>
    <property type="molecule type" value="Genomic_DNA"/>
</dbReference>
<evidence type="ECO:0000313" key="1">
    <source>
        <dbReference type="EMBL" id="KAG7158982.1"/>
    </source>
</evidence>